<dbReference type="eggNOG" id="ENOG502S8TX">
    <property type="taxonomic scope" value="Eukaryota"/>
</dbReference>
<evidence type="ECO:0000313" key="2">
    <source>
        <dbReference type="Proteomes" id="UP000070720"/>
    </source>
</evidence>
<name>A0A1C3YIR1_GIBZE</name>
<organism evidence="1 2">
    <name type="scientific">Gibberella zeae (strain ATCC MYA-4620 / CBS 123657 / FGSC 9075 / NRRL 31084 / PH-1)</name>
    <name type="common">Wheat head blight fungus</name>
    <name type="synonym">Fusarium graminearum</name>
    <dbReference type="NCBI Taxonomy" id="229533"/>
    <lineage>
        <taxon>Eukaryota</taxon>
        <taxon>Fungi</taxon>
        <taxon>Dikarya</taxon>
        <taxon>Ascomycota</taxon>
        <taxon>Pezizomycotina</taxon>
        <taxon>Sordariomycetes</taxon>
        <taxon>Hypocreomycetidae</taxon>
        <taxon>Hypocreales</taxon>
        <taxon>Nectriaceae</taxon>
        <taxon>Fusarium</taxon>
    </lineage>
</organism>
<gene>
    <name evidence="1" type="ORF">FGRAMPH1_01T03287</name>
</gene>
<reference evidence="1 2" key="3">
    <citation type="journal article" date="2015" name="BMC Genomics">
        <title>The completed genome sequence of the pathogenic ascomycete fungus Fusarium graminearum.</title>
        <authorList>
            <person name="King R."/>
            <person name="Urban M."/>
            <person name="Hammond-Kosack M.C."/>
            <person name="Hassani-Pak K."/>
            <person name="Hammond-Kosack K.E."/>
        </authorList>
    </citation>
    <scope>NUCLEOTIDE SEQUENCE [LARGE SCALE GENOMIC DNA]</scope>
    <source>
        <strain evidence="2">ATCC MYA-4620 / CBS 123657 / FGSC 9075 / NRRL 31084 / PH-1</strain>
    </source>
</reference>
<evidence type="ECO:0000313" key="1">
    <source>
        <dbReference type="EMBL" id="SCB64220.1"/>
    </source>
</evidence>
<dbReference type="EMBL" id="HG970332">
    <property type="protein sequence ID" value="SCB64220.1"/>
    <property type="molecule type" value="Genomic_DNA"/>
</dbReference>
<protein>
    <submittedName>
        <fullName evidence="1">Chromosome 1, complete genome</fullName>
    </submittedName>
</protein>
<dbReference type="Proteomes" id="UP000070720">
    <property type="component" value="Chromosome 1"/>
</dbReference>
<dbReference type="VEuPathDB" id="FungiDB:FGRAMPH1_01G03287"/>
<dbReference type="InParanoid" id="A0A1C3YIR1"/>
<accession>A0A1C3YIR1</accession>
<sequence>MVFKESDCPFSSCDNFNLLIKYNHQQLTMATAETVDLGSAHPPKEDSIVAFEQVLPELKKTLVHLRHDYNKHEPEYFAAVENLSDHDLVGFSADNFESVRAATSAYGIHLFGKLRIPAMSDPSGPAYVHFRIFIGGGDEPPKLHCIHTEERDDPSGGKTYKAIFTKDDELEWFDT</sequence>
<proteinExistence type="predicted"/>
<dbReference type="AlphaFoldDB" id="A0A1C3YIR1"/>
<reference evidence="2" key="2">
    <citation type="journal article" date="2010" name="Nature">
        <title>Comparative genomics reveals mobile pathogenicity chromosomes in Fusarium.</title>
        <authorList>
            <person name="Ma L.J."/>
            <person name="van der Does H.C."/>
            <person name="Borkovich K.A."/>
            <person name="Coleman J.J."/>
            <person name="Daboussi M.J."/>
            <person name="Di Pietro A."/>
            <person name="Dufresne M."/>
            <person name="Freitag M."/>
            <person name="Grabherr M."/>
            <person name="Henrissat B."/>
            <person name="Houterman P.M."/>
            <person name="Kang S."/>
            <person name="Shim W.B."/>
            <person name="Woloshuk C."/>
            <person name="Xie X."/>
            <person name="Xu J.R."/>
            <person name="Antoniw J."/>
            <person name="Baker S.E."/>
            <person name="Bluhm B.H."/>
            <person name="Breakspear A."/>
            <person name="Brown D.W."/>
            <person name="Butchko R.A."/>
            <person name="Chapman S."/>
            <person name="Coulson R."/>
            <person name="Coutinho P.M."/>
            <person name="Danchin E.G."/>
            <person name="Diener A."/>
            <person name="Gale L.R."/>
            <person name="Gardiner D.M."/>
            <person name="Goff S."/>
            <person name="Hammond-Kosack K.E."/>
            <person name="Hilburn K."/>
            <person name="Hua-Van A."/>
            <person name="Jonkers W."/>
            <person name="Kazan K."/>
            <person name="Kodira C.D."/>
            <person name="Koehrsen M."/>
            <person name="Kumar L."/>
            <person name="Lee Y.H."/>
            <person name="Li L."/>
            <person name="Manners J.M."/>
            <person name="Miranda-Saavedra D."/>
            <person name="Mukherjee M."/>
            <person name="Park G."/>
            <person name="Park J."/>
            <person name="Park S.Y."/>
            <person name="Proctor R.H."/>
            <person name="Regev A."/>
            <person name="Ruiz-Roldan M.C."/>
            <person name="Sain D."/>
            <person name="Sakthikumar S."/>
            <person name="Sykes S."/>
            <person name="Schwartz D.C."/>
            <person name="Turgeon B.G."/>
            <person name="Wapinski I."/>
            <person name="Yoder O."/>
            <person name="Young S."/>
            <person name="Zeng Q."/>
            <person name="Zhou S."/>
            <person name="Galagan J."/>
            <person name="Cuomo C.A."/>
            <person name="Kistler H.C."/>
            <person name="Rep M."/>
        </authorList>
    </citation>
    <scope>GENOME REANNOTATION</scope>
    <source>
        <strain evidence="2">ATCC MYA-4620 / CBS 123657 / FGSC 9075 / NRRL 31084 / PH-1</strain>
    </source>
</reference>
<reference evidence="2" key="1">
    <citation type="journal article" date="2007" name="Science">
        <title>The Fusarium graminearum genome reveals a link between localized polymorphism and pathogen specialization.</title>
        <authorList>
            <person name="Cuomo C.A."/>
            <person name="Gueldener U."/>
            <person name="Xu J.-R."/>
            <person name="Trail F."/>
            <person name="Turgeon B.G."/>
            <person name="Di Pietro A."/>
            <person name="Walton J.D."/>
            <person name="Ma L.-J."/>
            <person name="Baker S.E."/>
            <person name="Rep M."/>
            <person name="Adam G."/>
            <person name="Antoniw J."/>
            <person name="Baldwin T."/>
            <person name="Calvo S.E."/>
            <person name="Chang Y.-L."/>
            <person name="DeCaprio D."/>
            <person name="Gale L.R."/>
            <person name="Gnerre S."/>
            <person name="Goswami R.S."/>
            <person name="Hammond-Kosack K."/>
            <person name="Harris L.J."/>
            <person name="Hilburn K."/>
            <person name="Kennell J.C."/>
            <person name="Kroken S."/>
            <person name="Magnuson J.K."/>
            <person name="Mannhaupt G."/>
            <person name="Mauceli E.W."/>
            <person name="Mewes H.-W."/>
            <person name="Mitterbauer R."/>
            <person name="Muehlbauer G."/>
            <person name="Muensterkoetter M."/>
            <person name="Nelson D."/>
            <person name="O'Donnell K."/>
            <person name="Ouellet T."/>
            <person name="Qi W."/>
            <person name="Quesneville H."/>
            <person name="Roncero M.I.G."/>
            <person name="Seong K.-Y."/>
            <person name="Tetko I.V."/>
            <person name="Urban M."/>
            <person name="Waalwijk C."/>
            <person name="Ward T.J."/>
            <person name="Yao J."/>
            <person name="Birren B.W."/>
            <person name="Kistler H.C."/>
        </authorList>
    </citation>
    <scope>NUCLEOTIDE SEQUENCE [LARGE SCALE GENOMIC DNA]</scope>
    <source>
        <strain evidence="2">ATCC MYA-4620 / CBS 123657 / FGSC 9075 / NRRL 31084 / PH-1</strain>
    </source>
</reference>
<keyword evidence="2" id="KW-1185">Reference proteome</keyword>